<dbReference type="InterPro" id="IPR046524">
    <property type="entry name" value="DUF6701"/>
</dbReference>
<accession>A0ABZ0XW28</accession>
<comment type="similarity">
    <text evidence="1">Belongs to the bactofilin family.</text>
</comment>
<keyword evidence="2" id="KW-0732">Signal</keyword>
<feature type="domain" description="DUF6701" evidence="3">
    <location>
        <begin position="500"/>
        <end position="1116"/>
    </location>
</feature>
<dbReference type="GeneID" id="43164924"/>
<protein>
    <submittedName>
        <fullName evidence="4">Polymer-forming cytoskeletal protein</fullName>
    </submittedName>
</protein>
<gene>
    <name evidence="4" type="ORF">SR858_23380</name>
</gene>
<proteinExistence type="inferred from homology"/>
<evidence type="ECO:0000313" key="5">
    <source>
        <dbReference type="Proteomes" id="UP001326110"/>
    </source>
</evidence>
<reference evidence="4 5" key="1">
    <citation type="submission" date="2023-11" db="EMBL/GenBank/DDBJ databases">
        <title>MicrobeMod: A computational toolkit for identifying prokaryotic methylation and restriction-modification with nanopore sequencing.</title>
        <authorList>
            <person name="Crits-Christoph A."/>
            <person name="Kang S.C."/>
            <person name="Lee H."/>
            <person name="Ostrov N."/>
        </authorList>
    </citation>
    <scope>NUCLEOTIDE SEQUENCE [LARGE SCALE GENOMIC DNA]</scope>
    <source>
        <strain evidence="4 5">ATCC 25935</strain>
    </source>
</reference>
<evidence type="ECO:0000256" key="1">
    <source>
        <dbReference type="ARBA" id="ARBA00044755"/>
    </source>
</evidence>
<dbReference type="Pfam" id="PF04519">
    <property type="entry name" value="Bactofilin"/>
    <property type="match status" value="1"/>
</dbReference>
<dbReference type="EMBL" id="CP140152">
    <property type="protein sequence ID" value="WQH03959.1"/>
    <property type="molecule type" value="Genomic_DNA"/>
</dbReference>
<keyword evidence="5" id="KW-1185">Reference proteome</keyword>
<dbReference type="Proteomes" id="UP001326110">
    <property type="component" value="Chromosome"/>
</dbReference>
<dbReference type="PANTHER" id="PTHR35024">
    <property type="entry name" value="HYPOTHETICAL CYTOSOLIC PROTEIN"/>
    <property type="match status" value="1"/>
</dbReference>
<evidence type="ECO:0000259" key="3">
    <source>
        <dbReference type="Pfam" id="PF20419"/>
    </source>
</evidence>
<dbReference type="PANTHER" id="PTHR35024:SF4">
    <property type="entry name" value="POLYMER-FORMING CYTOSKELETAL PROTEIN"/>
    <property type="match status" value="1"/>
</dbReference>
<evidence type="ECO:0000256" key="2">
    <source>
        <dbReference type="SAM" id="SignalP"/>
    </source>
</evidence>
<dbReference type="Pfam" id="PF20419">
    <property type="entry name" value="DUF6701"/>
    <property type="match status" value="1"/>
</dbReference>
<dbReference type="RefSeq" id="WP_019923308.1">
    <property type="nucleotide sequence ID" value="NZ_CP140152.1"/>
</dbReference>
<evidence type="ECO:0000313" key="4">
    <source>
        <dbReference type="EMBL" id="WQH03959.1"/>
    </source>
</evidence>
<feature type="signal peptide" evidence="2">
    <location>
        <begin position="1"/>
        <end position="20"/>
    </location>
</feature>
<feature type="chain" id="PRO_5045545263" evidence="2">
    <location>
        <begin position="21"/>
        <end position="1117"/>
    </location>
</feature>
<dbReference type="InterPro" id="IPR007607">
    <property type="entry name" value="BacA/B"/>
</dbReference>
<name>A0ABZ0XW28_9BURK</name>
<sequence>MLRYLWLVLTTLLLTGLAQAANINFNGNVGGCTRDGDTYTCDPSFLGANDTAVIGNGKTVIVTGAFQLGYFQGLKMSGTARLETTGSNDINLSGAQVANIDVSGGTIQAGNFVRDANNNLGGGGNFLISNGQSVTANVLGNTVSTDGSSATIRGNVTAVTVNMRSSATVTGALYCYSLTTGSSNVIGGGATVRDQANLGSGIKLSGGLSAGTITTGSPAELNGPVVSKGTIALGSGTVVNGNLSGTEITTTSSVTLTGTITATKSFNLASGSTVNGNITAPTVVLASSSSTIKGDISASTSLDIGSSVVVTGKVDAGTLAMRAEGAKVNGNVTLKGDFLMESGTTINGDLVAARVTTKSGNAIINGNAAVNYIYIDGNNAVNKVITCTGPGAVACSCVEKPSWYNYNPTCAAAPAAGAHHFQITHTGSALTCQPQTVKVTACANAACTAPHFTGSSSVTLLPGGKSFTFTGETSSATVEQTTVGVATLAASGTTGTTCVNSANTSASNQCAMSFEDTGLQVTVDNHIAATTANVRIQALAASANKQSCVPLVAGKSEYINLSCGFVNPVSGKARAGAQVNVNGNGLTCGNSPTRLQLAFDSAGIANTTLTYPEVGEVALDAAYAGSAGYTARGSGKFIAAPARFNIEATSAGNNKVAAGAVPDANSAIFAKAGETFTVKISAVNNKGEVTTNFGKETTPENMKLAVPAVDNPADAGNAGDITAGAMNAITDGVSSSKTDSTGAWSFSDVGIIRLDVGLNSGAGYLGAAGDQFKTAGTQKIGRFIPDHFDTSLPIFATLTGSRTREMVAPGQLAGMTMPCKATSNSSPLLAPCDPVFIYSHQPFYVIVKAYNSANGLTINYQGALAKPITLSPAATLGGATLVDTNVGAMGGSIAGTAPSFAFFKGLGRVEDPNFDLPSTISMPMFRFKALPSAATGSNPVRFFVRAVDTDGATSRRATASASAETAITAVSGRLVVPNIDGSPTSPMPVTVQAQFYDANRGFMFNPMYNAPAKSVAGYLRFDRCEKGLASVCATAAQLQPVAPGTAAFQSGKAGFRLTPPSGQNGLGSVDFTMQKPCTPTPACNADAQWIYYLPSTTGKLTFGVYRSGPVIYTREIY</sequence>
<organism evidence="4 5">
    <name type="scientific">Duganella zoogloeoides</name>
    <dbReference type="NCBI Taxonomy" id="75659"/>
    <lineage>
        <taxon>Bacteria</taxon>
        <taxon>Pseudomonadati</taxon>
        <taxon>Pseudomonadota</taxon>
        <taxon>Betaproteobacteria</taxon>
        <taxon>Burkholderiales</taxon>
        <taxon>Oxalobacteraceae</taxon>
        <taxon>Telluria group</taxon>
        <taxon>Duganella</taxon>
    </lineage>
</organism>